<evidence type="ECO:0000256" key="5">
    <source>
        <dbReference type="ARBA" id="ARBA00022833"/>
    </source>
</evidence>
<feature type="compositionally biased region" description="Low complexity" evidence="11">
    <location>
        <begin position="152"/>
        <end position="173"/>
    </location>
</feature>
<evidence type="ECO:0000259" key="12">
    <source>
        <dbReference type="PROSITE" id="PS50157"/>
    </source>
</evidence>
<dbReference type="InterPro" id="IPR036236">
    <property type="entry name" value="Znf_C2H2_sf"/>
</dbReference>
<keyword evidence="8" id="KW-0804">Transcription</keyword>
<dbReference type="FunFam" id="3.30.160.60:FF:000100">
    <property type="entry name" value="Zinc finger 45-like"/>
    <property type="match status" value="1"/>
</dbReference>
<feature type="compositionally biased region" description="Polar residues" evidence="11">
    <location>
        <begin position="324"/>
        <end position="344"/>
    </location>
</feature>
<evidence type="ECO:0000256" key="4">
    <source>
        <dbReference type="ARBA" id="ARBA00022771"/>
    </source>
</evidence>
<name>A0A182JR04_9DIPT</name>
<evidence type="ECO:0000313" key="14">
    <source>
        <dbReference type="Proteomes" id="UP000075881"/>
    </source>
</evidence>
<keyword evidence="5" id="KW-0862">Zinc</keyword>
<evidence type="ECO:0000313" key="13">
    <source>
        <dbReference type="EnsemblMetazoa" id="ACHR000936-PA"/>
    </source>
</evidence>
<dbReference type="GO" id="GO:0010468">
    <property type="term" value="P:regulation of gene expression"/>
    <property type="evidence" value="ECO:0007669"/>
    <property type="project" value="TreeGrafter"/>
</dbReference>
<feature type="domain" description="C2H2-type" evidence="12">
    <location>
        <begin position="207"/>
        <end position="229"/>
    </location>
</feature>
<evidence type="ECO:0000256" key="3">
    <source>
        <dbReference type="ARBA" id="ARBA00022737"/>
    </source>
</evidence>
<dbReference type="InterPro" id="IPR050331">
    <property type="entry name" value="Zinc_finger"/>
</dbReference>
<evidence type="ECO:0000256" key="10">
    <source>
        <dbReference type="PROSITE-ProRule" id="PRU00042"/>
    </source>
</evidence>
<organism evidence="13 14">
    <name type="scientific">Anopheles christyi</name>
    <dbReference type="NCBI Taxonomy" id="43041"/>
    <lineage>
        <taxon>Eukaryota</taxon>
        <taxon>Metazoa</taxon>
        <taxon>Ecdysozoa</taxon>
        <taxon>Arthropoda</taxon>
        <taxon>Hexapoda</taxon>
        <taxon>Insecta</taxon>
        <taxon>Pterygota</taxon>
        <taxon>Neoptera</taxon>
        <taxon>Endopterygota</taxon>
        <taxon>Diptera</taxon>
        <taxon>Nematocera</taxon>
        <taxon>Culicoidea</taxon>
        <taxon>Culicidae</taxon>
        <taxon>Anophelinae</taxon>
        <taxon>Anopheles</taxon>
    </lineage>
</organism>
<sequence length="375" mass="39562">MLGKYGEASSGSMKNLENGLRDRMLYHQNMLSMNLTTEFYHNPFLSASAGAGGSGSNVETAPVVVGAPAMAQSQKMLNSLVSSSSSHQHAANGSATVAGVPSPTIPNSVSTAQQFQCQLCQKCFISSAVLAQHMKTHDNNGFVARDTGNYGQQQQSVSSAPSPVTAVASSSKTSPPVATQHIIKSEYVGGTVTNTMGQYAYGMAKQFECHICHKSFMTMVNLNLHMKIHETAIKPLASTHMYAGQATGAGNLIAGSTASTGFHHGGQHHSQQQHHAVVPAIQNSSSTDGVCQICHKTFSTSDQFAAHMKIHENEFKNRALYHSGSANGSEGTTAGTPVPTSNGASVGDHFYTASQPSHHHLAHAPPHLDAILKQL</sequence>
<comment type="subcellular location">
    <subcellularLocation>
        <location evidence="1">Nucleus</location>
    </subcellularLocation>
</comment>
<feature type="region of interest" description="Disordered" evidence="11">
    <location>
        <begin position="322"/>
        <end position="362"/>
    </location>
</feature>
<keyword evidence="14" id="KW-1185">Reference proteome</keyword>
<evidence type="ECO:0000256" key="2">
    <source>
        <dbReference type="ARBA" id="ARBA00022723"/>
    </source>
</evidence>
<keyword evidence="9" id="KW-0539">Nucleus</keyword>
<dbReference type="GO" id="GO:0003677">
    <property type="term" value="F:DNA binding"/>
    <property type="evidence" value="ECO:0007669"/>
    <property type="project" value="UniProtKB-KW"/>
</dbReference>
<feature type="domain" description="C2H2-type" evidence="12">
    <location>
        <begin position="289"/>
        <end position="316"/>
    </location>
</feature>
<proteinExistence type="predicted"/>
<keyword evidence="4 10" id="KW-0863">Zinc-finger</keyword>
<keyword evidence="6" id="KW-0805">Transcription regulation</keyword>
<evidence type="ECO:0000256" key="1">
    <source>
        <dbReference type="ARBA" id="ARBA00004123"/>
    </source>
</evidence>
<dbReference type="InterPro" id="IPR013087">
    <property type="entry name" value="Znf_C2H2_type"/>
</dbReference>
<evidence type="ECO:0000256" key="11">
    <source>
        <dbReference type="SAM" id="MobiDB-lite"/>
    </source>
</evidence>
<protein>
    <recommendedName>
        <fullName evidence="12">C2H2-type domain-containing protein</fullName>
    </recommendedName>
</protein>
<dbReference type="SUPFAM" id="SSF57667">
    <property type="entry name" value="beta-beta-alpha zinc fingers"/>
    <property type="match status" value="1"/>
</dbReference>
<reference evidence="14" key="1">
    <citation type="submission" date="2013-03" db="EMBL/GenBank/DDBJ databases">
        <title>The Genome Sequence of Anopheles christyi ACHKN1017.</title>
        <authorList>
            <consortium name="The Broad Institute Genomics Platform"/>
            <person name="Neafsey D.E."/>
            <person name="Besansky N."/>
            <person name="Walker B."/>
            <person name="Young S.K."/>
            <person name="Zeng Q."/>
            <person name="Gargeya S."/>
            <person name="Fitzgerald M."/>
            <person name="Haas B."/>
            <person name="Abouelleil A."/>
            <person name="Allen A.W."/>
            <person name="Alvarado L."/>
            <person name="Arachchi H.M."/>
            <person name="Berlin A.M."/>
            <person name="Chapman S.B."/>
            <person name="Gainer-Dewar J."/>
            <person name="Goldberg J."/>
            <person name="Griggs A."/>
            <person name="Gujja S."/>
            <person name="Hansen M."/>
            <person name="Howarth C."/>
            <person name="Imamovic A."/>
            <person name="Ireland A."/>
            <person name="Larimer J."/>
            <person name="McCowan C."/>
            <person name="Murphy C."/>
            <person name="Pearson M."/>
            <person name="Poon T.W."/>
            <person name="Priest M."/>
            <person name="Roberts A."/>
            <person name="Saif S."/>
            <person name="Shea T."/>
            <person name="Sisk P."/>
            <person name="Sykes S."/>
            <person name="Wortman J."/>
            <person name="Nusbaum C."/>
            <person name="Birren B."/>
        </authorList>
    </citation>
    <scope>NUCLEOTIDE SEQUENCE [LARGE SCALE GENOMIC DNA]</scope>
    <source>
        <strain evidence="14">ACHKN1017</strain>
    </source>
</reference>
<keyword evidence="2" id="KW-0479">Metal-binding</keyword>
<dbReference type="EnsemblMetazoa" id="ACHR000936-RA">
    <property type="protein sequence ID" value="ACHR000936-PA"/>
    <property type="gene ID" value="ACHR000936"/>
</dbReference>
<reference evidence="13" key="2">
    <citation type="submission" date="2020-05" db="UniProtKB">
        <authorList>
            <consortium name="EnsemblMetazoa"/>
        </authorList>
    </citation>
    <scope>IDENTIFICATION</scope>
    <source>
        <strain evidence="13">ACHKN1017</strain>
    </source>
</reference>
<dbReference type="Pfam" id="PF00096">
    <property type="entry name" value="zf-C2H2"/>
    <property type="match status" value="2"/>
</dbReference>
<dbReference type="GO" id="GO:0005634">
    <property type="term" value="C:nucleus"/>
    <property type="evidence" value="ECO:0007669"/>
    <property type="project" value="UniProtKB-SubCell"/>
</dbReference>
<keyword evidence="7" id="KW-0238">DNA-binding</keyword>
<dbReference type="Gene3D" id="3.30.160.60">
    <property type="entry name" value="Classic Zinc Finger"/>
    <property type="match status" value="3"/>
</dbReference>
<dbReference type="GO" id="GO:0008270">
    <property type="term" value="F:zinc ion binding"/>
    <property type="evidence" value="ECO:0007669"/>
    <property type="project" value="UniProtKB-KW"/>
</dbReference>
<dbReference type="STRING" id="43041.A0A182JR04"/>
<dbReference type="PANTHER" id="PTHR16515">
    <property type="entry name" value="PR DOMAIN ZINC FINGER PROTEIN"/>
    <property type="match status" value="1"/>
</dbReference>
<dbReference type="AlphaFoldDB" id="A0A182JR04"/>
<evidence type="ECO:0000256" key="6">
    <source>
        <dbReference type="ARBA" id="ARBA00023015"/>
    </source>
</evidence>
<feature type="domain" description="C2H2-type" evidence="12">
    <location>
        <begin position="115"/>
        <end position="142"/>
    </location>
</feature>
<dbReference type="SMART" id="SM00355">
    <property type="entry name" value="ZnF_C2H2"/>
    <property type="match status" value="3"/>
</dbReference>
<evidence type="ECO:0000256" key="9">
    <source>
        <dbReference type="ARBA" id="ARBA00023242"/>
    </source>
</evidence>
<feature type="region of interest" description="Disordered" evidence="11">
    <location>
        <begin position="148"/>
        <end position="173"/>
    </location>
</feature>
<accession>A0A182JR04</accession>
<dbReference type="PANTHER" id="PTHR16515:SF49">
    <property type="entry name" value="GASTRULA ZINC FINGER PROTEIN XLCGF49.1-LIKE-RELATED"/>
    <property type="match status" value="1"/>
</dbReference>
<evidence type="ECO:0000256" key="8">
    <source>
        <dbReference type="ARBA" id="ARBA00023163"/>
    </source>
</evidence>
<evidence type="ECO:0000256" key="7">
    <source>
        <dbReference type="ARBA" id="ARBA00023125"/>
    </source>
</evidence>
<dbReference type="PROSITE" id="PS00028">
    <property type="entry name" value="ZINC_FINGER_C2H2_1"/>
    <property type="match status" value="3"/>
</dbReference>
<dbReference type="Pfam" id="PF13912">
    <property type="entry name" value="zf-C2H2_6"/>
    <property type="match status" value="1"/>
</dbReference>
<dbReference type="PROSITE" id="PS50157">
    <property type="entry name" value="ZINC_FINGER_C2H2_2"/>
    <property type="match status" value="3"/>
</dbReference>
<dbReference type="Proteomes" id="UP000075881">
    <property type="component" value="Unassembled WGS sequence"/>
</dbReference>
<dbReference type="VEuPathDB" id="VectorBase:ACHR000936"/>
<keyword evidence="3" id="KW-0677">Repeat</keyword>